<dbReference type="InterPro" id="IPR036249">
    <property type="entry name" value="Thioredoxin-like_sf"/>
</dbReference>
<dbReference type="RefSeq" id="WP_245884897.1">
    <property type="nucleotide sequence ID" value="NZ_PVEP01000001.1"/>
</dbReference>
<dbReference type="SUPFAM" id="SSF52833">
    <property type="entry name" value="Thioredoxin-like"/>
    <property type="match status" value="1"/>
</dbReference>
<evidence type="ECO:0000313" key="3">
    <source>
        <dbReference type="Proteomes" id="UP000238338"/>
    </source>
</evidence>
<keyword evidence="1" id="KW-0732">Signal</keyword>
<proteinExistence type="predicted"/>
<sequence>MKARIGAALAVWLGVAGLAMADDQGQGSVVVELYTSQGCSSCPPADEILAGLADRGDVIALALHVDYWDYIGWKDVFGSPQFTERQRAYARAAGARTIYTPQMIVDGMEHLVGARPAELTALIKRYEAMPEQAVLDVARKGGTLAISARPVGHLPQGAVVQLVRYKPEETVEIRSGENAGREISYRNIVTEWHSLGTWDGSAPLSMDVSVSDSQPIVVILQEPGPGRIIAATALK</sequence>
<evidence type="ECO:0008006" key="4">
    <source>
        <dbReference type="Google" id="ProtNLM"/>
    </source>
</evidence>
<gene>
    <name evidence="2" type="ORF">LX70_00432</name>
</gene>
<accession>A0A2S8SCV3</accession>
<dbReference type="PANTHER" id="PTHR36057:SF1">
    <property type="entry name" value="LIPOPROTEIN LIPID ATTACHMENT SITE-LIKE PROTEIN, PUTATIVE (DUF1223)-RELATED"/>
    <property type="match status" value="1"/>
</dbReference>
<dbReference type="EMBL" id="PVEP01000001">
    <property type="protein sequence ID" value="PQV58620.1"/>
    <property type="molecule type" value="Genomic_DNA"/>
</dbReference>
<comment type="caution">
    <text evidence="2">The sequence shown here is derived from an EMBL/GenBank/DDBJ whole genome shotgun (WGS) entry which is preliminary data.</text>
</comment>
<reference evidence="2 3" key="1">
    <citation type="submission" date="2018-02" db="EMBL/GenBank/DDBJ databases">
        <title>Genomic Encyclopedia of Archaeal and Bacterial Type Strains, Phase II (KMG-II): from individual species to whole genera.</title>
        <authorList>
            <person name="Goeker M."/>
        </authorList>
    </citation>
    <scope>NUCLEOTIDE SEQUENCE [LARGE SCALE GENOMIC DNA]</scope>
    <source>
        <strain evidence="2 3">DSM 18921</strain>
    </source>
</reference>
<feature type="chain" id="PRO_5015405334" description="Secreted protein" evidence="1">
    <location>
        <begin position="22"/>
        <end position="235"/>
    </location>
</feature>
<dbReference type="Proteomes" id="UP000238338">
    <property type="component" value="Unassembled WGS sequence"/>
</dbReference>
<dbReference type="PANTHER" id="PTHR36057">
    <property type="match status" value="1"/>
</dbReference>
<name>A0A2S8SCV3_9RHOB</name>
<protein>
    <recommendedName>
        <fullName evidence="4">Secreted protein</fullName>
    </recommendedName>
</protein>
<dbReference type="AlphaFoldDB" id="A0A2S8SCV3"/>
<organism evidence="2 3">
    <name type="scientific">Albidovulum denitrificans</name>
    <dbReference type="NCBI Taxonomy" id="404881"/>
    <lineage>
        <taxon>Bacteria</taxon>
        <taxon>Pseudomonadati</taxon>
        <taxon>Pseudomonadota</taxon>
        <taxon>Alphaproteobacteria</taxon>
        <taxon>Rhodobacterales</taxon>
        <taxon>Paracoccaceae</taxon>
        <taxon>Albidovulum</taxon>
    </lineage>
</organism>
<keyword evidence="3" id="KW-1185">Reference proteome</keyword>
<dbReference type="Pfam" id="PF06764">
    <property type="entry name" value="DUF1223"/>
    <property type="match status" value="1"/>
</dbReference>
<feature type="signal peptide" evidence="1">
    <location>
        <begin position="1"/>
        <end position="21"/>
    </location>
</feature>
<dbReference type="InterPro" id="IPR010634">
    <property type="entry name" value="DUF1223"/>
</dbReference>
<evidence type="ECO:0000313" key="2">
    <source>
        <dbReference type="EMBL" id="PQV58620.1"/>
    </source>
</evidence>
<evidence type="ECO:0000256" key="1">
    <source>
        <dbReference type="SAM" id="SignalP"/>
    </source>
</evidence>